<evidence type="ECO:0000313" key="3">
    <source>
        <dbReference type="EMBL" id="GGG33316.1"/>
    </source>
</evidence>
<evidence type="ECO:0000313" key="4">
    <source>
        <dbReference type="Proteomes" id="UP000597507"/>
    </source>
</evidence>
<evidence type="ECO:0000259" key="2">
    <source>
        <dbReference type="Pfam" id="PF12146"/>
    </source>
</evidence>
<dbReference type="InterPro" id="IPR050471">
    <property type="entry name" value="AB_hydrolase"/>
</dbReference>
<dbReference type="PANTHER" id="PTHR43433">
    <property type="entry name" value="HYDROLASE, ALPHA/BETA FOLD FAMILY PROTEIN"/>
    <property type="match status" value="1"/>
</dbReference>
<dbReference type="PANTHER" id="PTHR43433:SF8">
    <property type="entry name" value="BIFUNCTIONAL LIPASE_ADENYLATE CYCLASE LIPJ"/>
    <property type="match status" value="1"/>
</dbReference>
<accession>A0A8J2ZBH1</accession>
<dbReference type="AlphaFoldDB" id="A0A8J2ZBH1"/>
<feature type="domain" description="Serine aminopeptidase S33" evidence="2">
    <location>
        <begin position="16"/>
        <end position="169"/>
    </location>
</feature>
<dbReference type="Gene3D" id="3.40.50.1820">
    <property type="entry name" value="alpha/beta hydrolase"/>
    <property type="match status" value="1"/>
</dbReference>
<feature type="compositionally biased region" description="Low complexity" evidence="1">
    <location>
        <begin position="219"/>
        <end position="232"/>
    </location>
</feature>
<dbReference type="Proteomes" id="UP000597507">
    <property type="component" value="Unassembled WGS sequence"/>
</dbReference>
<feature type="region of interest" description="Disordered" evidence="1">
    <location>
        <begin position="192"/>
        <end position="232"/>
    </location>
</feature>
<dbReference type="EMBL" id="BMKS01000005">
    <property type="protein sequence ID" value="GGG33316.1"/>
    <property type="molecule type" value="Genomic_DNA"/>
</dbReference>
<dbReference type="Pfam" id="PF12146">
    <property type="entry name" value="Hydrolase_4"/>
    <property type="match status" value="1"/>
</dbReference>
<reference evidence="3 4" key="1">
    <citation type="journal article" date="2014" name="Int. J. Syst. Evol. Microbiol.">
        <title>Complete genome sequence of Corynebacterium casei LMG S-19264T (=DSM 44701T), isolated from a smear-ripened cheese.</title>
        <authorList>
            <consortium name="US DOE Joint Genome Institute (JGI-PGF)"/>
            <person name="Walter F."/>
            <person name="Albersmeier A."/>
            <person name="Kalinowski J."/>
            <person name="Ruckert C."/>
        </authorList>
    </citation>
    <scope>NUCLEOTIDE SEQUENCE [LARGE SCALE GENOMIC DNA]</scope>
    <source>
        <strain evidence="3 4">CGMCC 1.16330</strain>
    </source>
</reference>
<sequence>MDGLRAVMDAAGMERPVLLGVSEGGPTCLPFAATRAARVRALVLHGAFAHFHSAVLPPERIEEFIAGIGAEWGSGASLRFFSPGRLNDPACRAWWARLERLGASPRAAIALARVNARTDVREALPAIRVPTLVIHRSGDVRVKVEAGRALAAAIPGARYVELPGTDHPIWTGDVDAVVDGIEEFLTGARHAPRGRRSACSPRSWRRSWRRPSAPPPAAATPEAGAWRAGARR</sequence>
<organism evidence="3 4">
    <name type="scientific">Caldovatus sediminis</name>
    <dbReference type="NCBI Taxonomy" id="2041189"/>
    <lineage>
        <taxon>Bacteria</taxon>
        <taxon>Pseudomonadati</taxon>
        <taxon>Pseudomonadota</taxon>
        <taxon>Alphaproteobacteria</taxon>
        <taxon>Acetobacterales</taxon>
        <taxon>Roseomonadaceae</taxon>
        <taxon>Caldovatus</taxon>
    </lineage>
</organism>
<dbReference type="InterPro" id="IPR022742">
    <property type="entry name" value="Hydrolase_4"/>
</dbReference>
<proteinExistence type="predicted"/>
<gene>
    <name evidence="3" type="ORF">GCM10010964_21490</name>
</gene>
<protein>
    <recommendedName>
        <fullName evidence="2">Serine aminopeptidase S33 domain-containing protein</fullName>
    </recommendedName>
</protein>
<dbReference type="InterPro" id="IPR029058">
    <property type="entry name" value="AB_hydrolase_fold"/>
</dbReference>
<name>A0A8J2ZBH1_9PROT</name>
<evidence type="ECO:0000256" key="1">
    <source>
        <dbReference type="SAM" id="MobiDB-lite"/>
    </source>
</evidence>
<keyword evidence="4" id="KW-1185">Reference proteome</keyword>
<comment type="caution">
    <text evidence="3">The sequence shown here is derived from an EMBL/GenBank/DDBJ whole genome shotgun (WGS) entry which is preliminary data.</text>
</comment>
<dbReference type="SUPFAM" id="SSF53474">
    <property type="entry name" value="alpha/beta-Hydrolases"/>
    <property type="match status" value="1"/>
</dbReference>